<keyword evidence="1" id="KW-0175">Coiled coil</keyword>
<dbReference type="Proteomes" id="UP000177905">
    <property type="component" value="Unassembled WGS sequence"/>
</dbReference>
<evidence type="ECO:0000313" key="4">
    <source>
        <dbReference type="Proteomes" id="UP000177905"/>
    </source>
</evidence>
<name>A0A1F4RYB2_UNCSA</name>
<evidence type="ECO:0000313" key="3">
    <source>
        <dbReference type="EMBL" id="OGC13160.1"/>
    </source>
</evidence>
<accession>A0A1F4RYB2</accession>
<keyword evidence="2" id="KW-1133">Transmembrane helix</keyword>
<evidence type="ECO:0008006" key="5">
    <source>
        <dbReference type="Google" id="ProtNLM"/>
    </source>
</evidence>
<evidence type="ECO:0000256" key="2">
    <source>
        <dbReference type="SAM" id="Phobius"/>
    </source>
</evidence>
<dbReference type="AlphaFoldDB" id="A0A1F4RYB2"/>
<reference evidence="3 4" key="1">
    <citation type="journal article" date="2016" name="Nat. Commun.">
        <title>Thousands of microbial genomes shed light on interconnected biogeochemical processes in an aquifer system.</title>
        <authorList>
            <person name="Anantharaman K."/>
            <person name="Brown C.T."/>
            <person name="Hug L.A."/>
            <person name="Sharon I."/>
            <person name="Castelle C.J."/>
            <person name="Probst A.J."/>
            <person name="Thomas B.C."/>
            <person name="Singh A."/>
            <person name="Wilkins M.J."/>
            <person name="Karaoz U."/>
            <person name="Brodie E.L."/>
            <person name="Williams K.H."/>
            <person name="Hubbard S.S."/>
            <person name="Banfield J.F."/>
        </authorList>
    </citation>
    <scope>NUCLEOTIDE SEQUENCE [LARGE SCALE GENOMIC DNA]</scope>
</reference>
<evidence type="ECO:0000256" key="1">
    <source>
        <dbReference type="SAM" id="Coils"/>
    </source>
</evidence>
<feature type="transmembrane region" description="Helical" evidence="2">
    <location>
        <begin position="12"/>
        <end position="33"/>
    </location>
</feature>
<feature type="coiled-coil region" evidence="1">
    <location>
        <begin position="32"/>
        <end position="59"/>
    </location>
</feature>
<dbReference type="EMBL" id="MEUA01000061">
    <property type="protein sequence ID" value="OGC13160.1"/>
    <property type="molecule type" value="Genomic_DNA"/>
</dbReference>
<sequence length="107" mass="11764">MIEIYLKNILLGALIILVIVFIFAVIQIVFILFDLRKIVSEAKKLIKDLEKRIKAISSVLDIATLILGGLEEVKSRLICGVMSKTNFAALIAGLKKGFSVFTGGDKK</sequence>
<gene>
    <name evidence="3" type="ORF">A2290_07615</name>
</gene>
<organism evidence="3 4">
    <name type="scientific">candidate division WOR-1 bacterium RIFOXYB2_FULL_36_35</name>
    <dbReference type="NCBI Taxonomy" id="1802578"/>
    <lineage>
        <taxon>Bacteria</taxon>
        <taxon>Bacillati</taxon>
        <taxon>Saganbacteria</taxon>
    </lineage>
</organism>
<keyword evidence="2" id="KW-0472">Membrane</keyword>
<proteinExistence type="predicted"/>
<protein>
    <recommendedName>
        <fullName evidence="5">DUF948 domain-containing protein</fullName>
    </recommendedName>
</protein>
<comment type="caution">
    <text evidence="3">The sequence shown here is derived from an EMBL/GenBank/DDBJ whole genome shotgun (WGS) entry which is preliminary data.</text>
</comment>
<keyword evidence="2" id="KW-0812">Transmembrane</keyword>